<feature type="region of interest" description="Disordered" evidence="1">
    <location>
        <begin position="1"/>
        <end position="48"/>
    </location>
</feature>
<dbReference type="Proteomes" id="UP001219525">
    <property type="component" value="Unassembled WGS sequence"/>
</dbReference>
<protein>
    <submittedName>
        <fullName evidence="2">Uncharacterized protein</fullName>
    </submittedName>
</protein>
<keyword evidence="3" id="KW-1185">Reference proteome</keyword>
<sequence length="514" mass="56028">MLEPDNQSQLGDVGDQGESIVGCLPGTEPRRRHSEVECGDGRPAAHSSEVTREITTSVKVTDIESQFGAACMQENKWEKCARASERIKLHGEWGRGVFQGLDGKPPDGRESREDFAQLFARHRASRAGIAPPFTLFTPAALQQIRSGQGTKSIKVTTELKDSAHLLDISLFPSEEIMDQAIWMTAYNTFLKFIQSAYGPGTYLGFAKHFVAMAQSSHAVGAELHLNMSAPQSSAVKRQCLRITAVIAEVDVRIDAAGSPTCSARPLPVAPENQMLALPVHSGVVAASSENRTRSLATSSSWPRCTMPGMQQPSGYAQLTGIRLHVSDILRNGRWYELLSDGMPGAVGCQLCDPSLEADIAVRTLAAKTISASYLRLTHKCSTLSEVNPRRHSLTTPESMQVTRCMTDGRPYVADKSRTCGMTTAMVGYGKKVTKDRMCLPLGTNDTARDAGQDKMWRRQPRGGFFGFSRRGAGLPLLVMSRSRGSRLGGSLRRRRTSRPARGSSSPLRYNINVS</sequence>
<evidence type="ECO:0000313" key="3">
    <source>
        <dbReference type="Proteomes" id="UP001219525"/>
    </source>
</evidence>
<dbReference type="AlphaFoldDB" id="A0AAD6ULD9"/>
<evidence type="ECO:0000313" key="2">
    <source>
        <dbReference type="EMBL" id="KAJ7190116.1"/>
    </source>
</evidence>
<reference evidence="2" key="1">
    <citation type="submission" date="2023-03" db="EMBL/GenBank/DDBJ databases">
        <title>Massive genome expansion in bonnet fungi (Mycena s.s.) driven by repeated elements and novel gene families across ecological guilds.</title>
        <authorList>
            <consortium name="Lawrence Berkeley National Laboratory"/>
            <person name="Harder C.B."/>
            <person name="Miyauchi S."/>
            <person name="Viragh M."/>
            <person name="Kuo A."/>
            <person name="Thoen E."/>
            <person name="Andreopoulos B."/>
            <person name="Lu D."/>
            <person name="Skrede I."/>
            <person name="Drula E."/>
            <person name="Henrissat B."/>
            <person name="Morin E."/>
            <person name="Kohler A."/>
            <person name="Barry K."/>
            <person name="LaButti K."/>
            <person name="Morin E."/>
            <person name="Salamov A."/>
            <person name="Lipzen A."/>
            <person name="Mereny Z."/>
            <person name="Hegedus B."/>
            <person name="Baldrian P."/>
            <person name="Stursova M."/>
            <person name="Weitz H."/>
            <person name="Taylor A."/>
            <person name="Grigoriev I.V."/>
            <person name="Nagy L.G."/>
            <person name="Martin F."/>
            <person name="Kauserud H."/>
        </authorList>
    </citation>
    <scope>NUCLEOTIDE SEQUENCE</scope>
    <source>
        <strain evidence="2">9144</strain>
    </source>
</reference>
<gene>
    <name evidence="2" type="ORF">GGX14DRAFT_408305</name>
</gene>
<comment type="caution">
    <text evidence="2">The sequence shown here is derived from an EMBL/GenBank/DDBJ whole genome shotgun (WGS) entry which is preliminary data.</text>
</comment>
<feature type="region of interest" description="Disordered" evidence="1">
    <location>
        <begin position="484"/>
        <end position="514"/>
    </location>
</feature>
<name>A0AAD6ULD9_9AGAR</name>
<dbReference type="EMBL" id="JARJCW010000157">
    <property type="protein sequence ID" value="KAJ7190116.1"/>
    <property type="molecule type" value="Genomic_DNA"/>
</dbReference>
<accession>A0AAD6ULD9</accession>
<proteinExistence type="predicted"/>
<feature type="compositionally biased region" description="Polar residues" evidence="1">
    <location>
        <begin position="1"/>
        <end position="10"/>
    </location>
</feature>
<evidence type="ECO:0000256" key="1">
    <source>
        <dbReference type="SAM" id="MobiDB-lite"/>
    </source>
</evidence>
<organism evidence="2 3">
    <name type="scientific">Mycena pura</name>
    <dbReference type="NCBI Taxonomy" id="153505"/>
    <lineage>
        <taxon>Eukaryota</taxon>
        <taxon>Fungi</taxon>
        <taxon>Dikarya</taxon>
        <taxon>Basidiomycota</taxon>
        <taxon>Agaricomycotina</taxon>
        <taxon>Agaricomycetes</taxon>
        <taxon>Agaricomycetidae</taxon>
        <taxon>Agaricales</taxon>
        <taxon>Marasmiineae</taxon>
        <taxon>Mycenaceae</taxon>
        <taxon>Mycena</taxon>
    </lineage>
</organism>